<name>Q9PAG9_XYLFA</name>
<feature type="compositionally biased region" description="Basic and acidic residues" evidence="1">
    <location>
        <begin position="123"/>
        <end position="138"/>
    </location>
</feature>
<feature type="region of interest" description="Disordered" evidence="1">
    <location>
        <begin position="119"/>
        <end position="138"/>
    </location>
</feature>
<evidence type="ECO:0000256" key="1">
    <source>
        <dbReference type="SAM" id="MobiDB-lite"/>
    </source>
</evidence>
<dbReference type="HOGENOM" id="CLU_1420958_0_0_6"/>
<organism evidence="2 3">
    <name type="scientific">Xylella fastidiosa (strain 9a5c)</name>
    <dbReference type="NCBI Taxonomy" id="160492"/>
    <lineage>
        <taxon>Bacteria</taxon>
        <taxon>Pseudomonadati</taxon>
        <taxon>Pseudomonadota</taxon>
        <taxon>Gammaproteobacteria</taxon>
        <taxon>Lysobacterales</taxon>
        <taxon>Lysobacteraceae</taxon>
        <taxon>Xylella</taxon>
    </lineage>
</organism>
<evidence type="ECO:0000313" key="2">
    <source>
        <dbReference type="EMBL" id="AAF85346.1"/>
    </source>
</evidence>
<gene>
    <name evidence="2" type="ordered locus">XF_2549</name>
</gene>
<protein>
    <submittedName>
        <fullName evidence="2">Uncharacterized protein</fullName>
    </submittedName>
</protein>
<accession>Q9PAG9</accession>
<dbReference type="Proteomes" id="UP000000812">
    <property type="component" value="Chromosome"/>
</dbReference>
<proteinExistence type="predicted"/>
<dbReference type="EMBL" id="AE003849">
    <property type="protein sequence ID" value="AAF85346.1"/>
    <property type="molecule type" value="Genomic_DNA"/>
</dbReference>
<reference evidence="2 3" key="1">
    <citation type="journal article" date="2000" name="Nature">
        <title>The genome sequence of the plant pathogen Xylella fastidiosa.</title>
        <authorList>
            <person name="Simpson A.J."/>
            <person name="Reinach F.C."/>
            <person name="Arruda P."/>
            <person name="Abreu F.A."/>
            <person name="Acencio M."/>
            <person name="Alvarenga R."/>
            <person name="Alves L.M."/>
            <person name="Araya J.E."/>
            <person name="Baia G.S."/>
            <person name="Baptista C.S."/>
            <person name="Barros M.H."/>
            <person name="Bonaccorsi E.D."/>
            <person name="Bordin S."/>
            <person name="Bove J.M."/>
            <person name="Briones M.R."/>
            <person name="Bueno M.R."/>
            <person name="Camargo A.A."/>
            <person name="Camargo L.E."/>
            <person name="Carraro D.M."/>
            <person name="Carrer H."/>
            <person name="Colauto N.B."/>
            <person name="Colombo C."/>
            <person name="Costa F.F."/>
            <person name="Costa M.C."/>
            <person name="Costa-Neto C.M."/>
            <person name="Coutinho L.L."/>
            <person name="Cristofani M."/>
            <person name="Dias-Neto E."/>
            <person name="Docena C."/>
            <person name="El-Dorry H."/>
            <person name="Facincani A.P."/>
            <person name="Ferreira A.J."/>
            <person name="Ferreira V.C."/>
            <person name="Ferro J.A."/>
            <person name="Fraga J.S."/>
            <person name="Franca S.C."/>
            <person name="Franco M.C."/>
            <person name="Frohme M."/>
            <person name="Furlan L.R."/>
            <person name="Garnier M."/>
            <person name="Goldman G.H."/>
            <person name="Goldman M.H."/>
            <person name="Gomes S.L."/>
            <person name="Gruber A."/>
            <person name="Ho P.L."/>
            <person name="Hoheisel J.D."/>
            <person name="Junqueira M.L."/>
            <person name="Kemper E.L."/>
            <person name="Kitajima J.P."/>
            <person name="Krieger J.E."/>
            <person name="Kuramae E.E."/>
            <person name="Laigret F."/>
            <person name="Lambais M.R."/>
            <person name="Leite L.C."/>
            <person name="Lemos E.G."/>
            <person name="Lemos M.V."/>
            <person name="Lopes S.A."/>
            <person name="Lopes C.R."/>
            <person name="Machado J.A."/>
            <person name="Machado M.A."/>
            <person name="Madeira A.M."/>
            <person name="Madeira H.M."/>
            <person name="Marino C.L."/>
            <person name="Marques M.V."/>
            <person name="Martins E.A."/>
            <person name="Martins E.M."/>
            <person name="Matsukuma A.Y."/>
            <person name="Menck C.F."/>
            <person name="Miracca E.C."/>
            <person name="Miyaki C.Y."/>
            <person name="Monteriro-Vitorello C.B."/>
            <person name="Moon D.H."/>
            <person name="Nagai M.A."/>
            <person name="Nascimento A.L."/>
            <person name="Netto L.E."/>
            <person name="Nhani A.Jr."/>
            <person name="Nobrega F.G."/>
            <person name="Nunes L.R."/>
            <person name="Oliveira M.A."/>
            <person name="de Oliveira M.C."/>
            <person name="de Oliveira R.C."/>
            <person name="Palmieri D.A."/>
            <person name="Paris A."/>
            <person name="Peixoto B.R."/>
            <person name="Pereira G.A."/>
            <person name="Pereira H.A.Jr."/>
            <person name="Pesquero J.B."/>
            <person name="Quaggio R.B."/>
            <person name="Roberto P.G."/>
            <person name="Rodrigues V."/>
            <person name="de M Rosa A.J."/>
            <person name="de Rosa V.E.Jr."/>
            <person name="de Sa R.G."/>
            <person name="Santelli R.V."/>
            <person name="Sawasaki H.E."/>
            <person name="da Silva A.C."/>
            <person name="da Silva A.M."/>
            <person name="da Silva F.R."/>
            <person name="da Silva W.A.Jr."/>
            <person name="da Silveira J.F."/>
            <person name="Silvestri M.L."/>
            <person name="Siqueira W.J."/>
            <person name="de Souza A.A."/>
            <person name="de Souza A.P."/>
            <person name="Terenzi M.F."/>
            <person name="Truffi D."/>
            <person name="Tsai S.M."/>
            <person name="Tsuhako M.H."/>
            <person name="Vallada H."/>
            <person name="Van Sluys M.A."/>
            <person name="Verjovski-Almeida S."/>
            <person name="Vettore A.L."/>
            <person name="Zago M.A."/>
            <person name="Zatz M."/>
            <person name="Meidanis J."/>
            <person name="Setubal J.C."/>
        </authorList>
    </citation>
    <scope>NUCLEOTIDE SEQUENCE [LARGE SCALE GENOMIC DNA]</scope>
    <source>
        <strain evidence="2 3">9a5c</strain>
    </source>
</reference>
<dbReference type="KEGG" id="xfa:XF_2549"/>
<sequence length="159" mass="16220">MVVWNAPSVQQIKLRWRQPDGGDVDAFISIAGDEGISGVTQGSGANVQALTGGDGGGVGLGLEGEVVAVEVPSAKVVDDAAIGQGIGGGELGTAADHFQVTMKLGRSLAVDFIEDDLGGGDASDAHPAEAEPEAKDDGMWSARWELRCRSRTCGTSGVR</sequence>
<dbReference type="PIR" id="E82543">
    <property type="entry name" value="E82543"/>
</dbReference>
<evidence type="ECO:0000313" key="3">
    <source>
        <dbReference type="Proteomes" id="UP000000812"/>
    </source>
</evidence>
<dbReference type="AlphaFoldDB" id="Q9PAG9"/>